<evidence type="ECO:0000313" key="1">
    <source>
        <dbReference type="EMBL" id="GEO20708.1"/>
    </source>
</evidence>
<protein>
    <submittedName>
        <fullName evidence="1">Uncharacterized protein</fullName>
    </submittedName>
</protein>
<proteinExistence type="predicted"/>
<dbReference type="Proteomes" id="UP000321301">
    <property type="component" value="Unassembled WGS sequence"/>
</dbReference>
<dbReference type="AlphaFoldDB" id="A0A512C929"/>
<sequence length="239" mass="27718">MKKLYFICLIMIVHVEYLTAQEDHLTKTFALPSNNYKVNDTSTIEPLTKPVKVVSIIDQKSETFKRELEVWNAFLGSVDLQNIGFIFLVRPLVDLDRFKKHWFEEMQMNYPFFYDQSNKIFVTNSISEAKPGHTMVLDKNNEVIEEGGKVINTDPFNLYRSTLHNLTTEMGIKKAVRGEITEMKDGVLKTFYNSAPIYVTEDGTLIPSKLAKDYIISRRFIMQTSPLSDTVRLMNNNRR</sequence>
<dbReference type="EMBL" id="BJYV01000003">
    <property type="protein sequence ID" value="GEO20708.1"/>
    <property type="molecule type" value="Genomic_DNA"/>
</dbReference>
<evidence type="ECO:0000313" key="2">
    <source>
        <dbReference type="Proteomes" id="UP000321301"/>
    </source>
</evidence>
<keyword evidence="2" id="KW-1185">Reference proteome</keyword>
<reference evidence="1 2" key="1">
    <citation type="submission" date="2019-07" db="EMBL/GenBank/DDBJ databases">
        <title>Whole genome shotgun sequence of Cyclobacterium qasimii NBRC 106168.</title>
        <authorList>
            <person name="Hosoyama A."/>
            <person name="Uohara A."/>
            <person name="Ohji S."/>
            <person name="Ichikawa N."/>
        </authorList>
    </citation>
    <scope>NUCLEOTIDE SEQUENCE [LARGE SCALE GENOMIC DNA]</scope>
    <source>
        <strain evidence="1 2">NBRC 106168</strain>
    </source>
</reference>
<dbReference type="RefSeq" id="WP_146947344.1">
    <property type="nucleotide sequence ID" value="NZ_BJYV01000003.1"/>
</dbReference>
<accession>A0A512C929</accession>
<gene>
    <name evidence="1" type="ORF">CQA01_12420</name>
</gene>
<organism evidence="1 2">
    <name type="scientific">Cyclobacterium qasimii</name>
    <dbReference type="NCBI Taxonomy" id="1350429"/>
    <lineage>
        <taxon>Bacteria</taxon>
        <taxon>Pseudomonadati</taxon>
        <taxon>Bacteroidota</taxon>
        <taxon>Cytophagia</taxon>
        <taxon>Cytophagales</taxon>
        <taxon>Cyclobacteriaceae</taxon>
        <taxon>Cyclobacterium</taxon>
    </lineage>
</organism>
<name>A0A512C929_9BACT</name>
<comment type="caution">
    <text evidence="1">The sequence shown here is derived from an EMBL/GenBank/DDBJ whole genome shotgun (WGS) entry which is preliminary data.</text>
</comment>